<dbReference type="EMBL" id="CP159373">
    <property type="protein sequence ID" value="XCN74400.1"/>
    <property type="molecule type" value="Genomic_DNA"/>
</dbReference>
<reference evidence="1" key="2">
    <citation type="submission" date="2024-06" db="EMBL/GenBank/DDBJ databases">
        <authorList>
            <person name="Plum-Jensen L.E."/>
            <person name="Schramm A."/>
            <person name="Marshall I.P.G."/>
        </authorList>
    </citation>
    <scope>NUCLEOTIDE SEQUENCE</scope>
    <source>
        <strain evidence="1">Rat1</strain>
    </source>
</reference>
<dbReference type="KEGG" id="eaj:Q3M24_06555"/>
<gene>
    <name evidence="1" type="ORF">Q3M24_06555</name>
</gene>
<dbReference type="AlphaFoldDB" id="A0AAU8LZ53"/>
<organism evidence="1">
    <name type="scientific">Candidatus Electrothrix aestuarii</name>
    <dbReference type="NCBI Taxonomy" id="3062594"/>
    <lineage>
        <taxon>Bacteria</taxon>
        <taxon>Pseudomonadati</taxon>
        <taxon>Thermodesulfobacteriota</taxon>
        <taxon>Desulfobulbia</taxon>
        <taxon>Desulfobulbales</taxon>
        <taxon>Desulfobulbaceae</taxon>
        <taxon>Candidatus Electrothrix</taxon>
    </lineage>
</organism>
<sequence length="42" mass="4740">MLKKISPHLPALISSSAILCATFFSQSKFDQMLEWAEKQQGK</sequence>
<name>A0AAU8LZ53_9BACT</name>
<proteinExistence type="predicted"/>
<reference evidence="1" key="1">
    <citation type="journal article" date="2024" name="Syst. Appl. Microbiol.">
        <title>First single-strain enrichments of Electrothrix cable bacteria, description of E. aestuarii sp. nov. and E. rattekaaiensis sp. nov., and proposal of a cable bacteria taxonomy following the rules of the SeqCode.</title>
        <authorList>
            <person name="Plum-Jensen L.E."/>
            <person name="Schramm A."/>
            <person name="Marshall I.P.G."/>
        </authorList>
    </citation>
    <scope>NUCLEOTIDE SEQUENCE</scope>
    <source>
        <strain evidence="1">Rat1</strain>
    </source>
</reference>
<accession>A0AAU8LZ53</accession>
<evidence type="ECO:0000313" key="1">
    <source>
        <dbReference type="EMBL" id="XCN74400.1"/>
    </source>
</evidence>
<protein>
    <submittedName>
        <fullName evidence="1">Uncharacterized protein</fullName>
    </submittedName>
</protein>